<evidence type="ECO:0000313" key="2">
    <source>
        <dbReference type="Proteomes" id="UP001501757"/>
    </source>
</evidence>
<evidence type="ECO:0000313" key="1">
    <source>
        <dbReference type="EMBL" id="GAA0344552.1"/>
    </source>
</evidence>
<protein>
    <submittedName>
        <fullName evidence="1">Lecithin retinol acyltransferase family protein</fullName>
    </submittedName>
</protein>
<keyword evidence="1" id="KW-0808">Transferase</keyword>
<name>A0ABN0WQY6_9ALTE</name>
<keyword evidence="2" id="KW-1185">Reference proteome</keyword>
<keyword evidence="1" id="KW-0012">Acyltransferase</keyword>
<dbReference type="RefSeq" id="WP_343841658.1">
    <property type="nucleotide sequence ID" value="NZ_BAAAEI010000006.1"/>
</dbReference>
<sequence>MPIPLVWLGLGLGALAAGRSLHKASQQSVLHHPGDFTETVIPQNGAVVCCGVFGIFDHTGIWMDGSIIELNGNGLVRAISPQRFLENRSGDLIYVACADDGTVLGDEQIASRAVARVFEYADYHLLRNNCHRFVLSCCDPLAEHITLFSELNQNLTRHYARQISWRPALI</sequence>
<dbReference type="EMBL" id="BAAAEI010000006">
    <property type="protein sequence ID" value="GAA0344552.1"/>
    <property type="molecule type" value="Genomic_DNA"/>
</dbReference>
<reference evidence="1 2" key="1">
    <citation type="journal article" date="2019" name="Int. J. Syst. Evol. Microbiol.">
        <title>The Global Catalogue of Microorganisms (GCM) 10K type strain sequencing project: providing services to taxonomists for standard genome sequencing and annotation.</title>
        <authorList>
            <consortium name="The Broad Institute Genomics Platform"/>
            <consortium name="The Broad Institute Genome Sequencing Center for Infectious Disease"/>
            <person name="Wu L."/>
            <person name="Ma J."/>
        </authorList>
    </citation>
    <scope>NUCLEOTIDE SEQUENCE [LARGE SCALE GENOMIC DNA]</scope>
    <source>
        <strain evidence="1 2">JCM 13378</strain>
    </source>
</reference>
<organism evidence="1 2">
    <name type="scientific">Bowmanella denitrificans</name>
    <dbReference type="NCBI Taxonomy" id="366582"/>
    <lineage>
        <taxon>Bacteria</taxon>
        <taxon>Pseudomonadati</taxon>
        <taxon>Pseudomonadota</taxon>
        <taxon>Gammaproteobacteria</taxon>
        <taxon>Alteromonadales</taxon>
        <taxon>Alteromonadaceae</taxon>
        <taxon>Bowmanella</taxon>
    </lineage>
</organism>
<dbReference type="GO" id="GO:0016746">
    <property type="term" value="F:acyltransferase activity"/>
    <property type="evidence" value="ECO:0007669"/>
    <property type="project" value="UniProtKB-KW"/>
</dbReference>
<dbReference type="Proteomes" id="UP001501757">
    <property type="component" value="Unassembled WGS sequence"/>
</dbReference>
<comment type="caution">
    <text evidence="1">The sequence shown here is derived from an EMBL/GenBank/DDBJ whole genome shotgun (WGS) entry which is preliminary data.</text>
</comment>
<accession>A0ABN0WQY6</accession>
<gene>
    <name evidence="1" type="ORF">GCM10009092_06240</name>
</gene>
<proteinExistence type="predicted"/>